<protein>
    <submittedName>
        <fullName evidence="2">Uncharacterized protein</fullName>
    </submittedName>
</protein>
<proteinExistence type="predicted"/>
<evidence type="ECO:0000256" key="1">
    <source>
        <dbReference type="SAM" id="MobiDB-lite"/>
    </source>
</evidence>
<dbReference type="STRING" id="35722.A0A0B7MXP4"/>
<evidence type="ECO:0000313" key="3">
    <source>
        <dbReference type="Proteomes" id="UP000054107"/>
    </source>
</evidence>
<gene>
    <name evidence="2" type="primary">PARPA_01339.1 scaffold 1359</name>
</gene>
<dbReference type="OrthoDB" id="2275119at2759"/>
<dbReference type="AlphaFoldDB" id="A0A0B7MXP4"/>
<name>A0A0B7MXP4_9FUNG</name>
<evidence type="ECO:0000313" key="2">
    <source>
        <dbReference type="EMBL" id="CEP08030.1"/>
    </source>
</evidence>
<feature type="region of interest" description="Disordered" evidence="1">
    <location>
        <begin position="21"/>
        <end position="51"/>
    </location>
</feature>
<dbReference type="Proteomes" id="UP000054107">
    <property type="component" value="Unassembled WGS sequence"/>
</dbReference>
<dbReference type="EMBL" id="LN719426">
    <property type="protein sequence ID" value="CEP08030.1"/>
    <property type="molecule type" value="Genomic_DNA"/>
</dbReference>
<feature type="compositionally biased region" description="Acidic residues" evidence="1">
    <location>
        <begin position="22"/>
        <end position="42"/>
    </location>
</feature>
<organism evidence="2 3">
    <name type="scientific">Parasitella parasitica</name>
    <dbReference type="NCBI Taxonomy" id="35722"/>
    <lineage>
        <taxon>Eukaryota</taxon>
        <taxon>Fungi</taxon>
        <taxon>Fungi incertae sedis</taxon>
        <taxon>Mucoromycota</taxon>
        <taxon>Mucoromycotina</taxon>
        <taxon>Mucoromycetes</taxon>
        <taxon>Mucorales</taxon>
        <taxon>Mucorineae</taxon>
        <taxon>Mucoraceae</taxon>
        <taxon>Parasitella</taxon>
    </lineage>
</organism>
<accession>A0A0B7MXP4</accession>
<reference evidence="2 3" key="1">
    <citation type="submission" date="2014-09" db="EMBL/GenBank/DDBJ databases">
        <authorList>
            <person name="Ellenberger Sabrina"/>
        </authorList>
    </citation>
    <scope>NUCLEOTIDE SEQUENCE [LARGE SCALE GENOMIC DNA]</scope>
    <source>
        <strain evidence="2 3">CBS 412.66</strain>
    </source>
</reference>
<keyword evidence="3" id="KW-1185">Reference proteome</keyword>
<sequence>MFVGVLQSLFTVVNDLPFAESLQEEEMPAEEEDEYTDVEDEREQASQGPTSPFTVIGLNSMKLVIWNNMYDNVTDSTRYKNDLCLVIFVSAHFTDTAIFKSMNLLKESLLNESTCPSPDATANQLGDQLIPLVKYWFEEEHSMTAYQIPAEDEQLTQWSTTGLPQSYLSRKRIRTIEHEESITPPGKTIRLHVSVSNVLQHDGLQNAGKLIDASKLSTKDMLEAYKRIWSNLDLSKPTDAKLEPFVWQKIRQYQQKL</sequence>